<evidence type="ECO:0000256" key="5">
    <source>
        <dbReference type="ARBA" id="ARBA00023306"/>
    </source>
</evidence>
<dbReference type="SMART" id="SM01337">
    <property type="entry name" value="APC10"/>
    <property type="match status" value="1"/>
</dbReference>
<dbReference type="OrthoDB" id="24948at2759"/>
<dbReference type="PANTHER" id="PTHR12936:SF0">
    <property type="entry name" value="ANAPHASE-PROMOTING COMPLEX SUBUNIT 10"/>
    <property type="match status" value="1"/>
</dbReference>
<dbReference type="SUPFAM" id="SSF49785">
    <property type="entry name" value="Galactose-binding domain-like"/>
    <property type="match status" value="1"/>
</dbReference>
<dbReference type="GeneID" id="9681101"/>
<keyword evidence="3 6" id="KW-0498">Mitosis</keyword>
<dbReference type="Gene3D" id="2.60.120.260">
    <property type="entry name" value="Galactose-binding domain-like"/>
    <property type="match status" value="1"/>
</dbReference>
<evidence type="ECO:0000256" key="3">
    <source>
        <dbReference type="ARBA" id="ARBA00022776"/>
    </source>
</evidence>
<dbReference type="STRING" id="564608.C1MIJ6"/>
<sequence length="216" mass="23021">MAADAQVAAAPKAKVGAKAEQRDGIARPGHSEIGKLAVWSVTSAKPGNGVELLRDDCLDTYWQSDGAQPHLVNVQFQKKVRLRELALYAKYALDESYTPSKISIRAGNSFHDLREIKVVDLEEPGGWMHVSLAKDDSGGGGGGGVGGDGDDGGGGDDGECLRAFFLQIAVLSNHQNGRDTHVRQMKIFGPRTDPTALMGRGISFATPEFGQFATVR</sequence>
<dbReference type="GO" id="GO:0051301">
    <property type="term" value="P:cell division"/>
    <property type="evidence" value="ECO:0007669"/>
    <property type="project" value="UniProtKB-KW"/>
</dbReference>
<feature type="compositionally biased region" description="Gly residues" evidence="7">
    <location>
        <begin position="138"/>
        <end position="147"/>
    </location>
</feature>
<organism evidence="10">
    <name type="scientific">Micromonas pusilla (strain CCMP1545)</name>
    <name type="common">Picoplanktonic green alga</name>
    <dbReference type="NCBI Taxonomy" id="564608"/>
    <lineage>
        <taxon>Eukaryota</taxon>
        <taxon>Viridiplantae</taxon>
        <taxon>Chlorophyta</taxon>
        <taxon>Mamiellophyceae</taxon>
        <taxon>Mamiellales</taxon>
        <taxon>Mamiellaceae</taxon>
        <taxon>Micromonas</taxon>
    </lineage>
</organism>
<comment type="function">
    <text evidence="6">Component of the anaphase promoting complex/cyclosome (APC/C), a cell cycle-regulated E3 ubiquitin-protein ligase complex that controls progression through mitosis and the G1 phase of the cell cycle.</text>
</comment>
<proteinExistence type="inferred from homology"/>
<evidence type="ECO:0000313" key="10">
    <source>
        <dbReference type="Proteomes" id="UP000001876"/>
    </source>
</evidence>
<dbReference type="InterPro" id="IPR004939">
    <property type="entry name" value="APC_su10/DOC_dom"/>
</dbReference>
<evidence type="ECO:0000256" key="2">
    <source>
        <dbReference type="ARBA" id="ARBA00022618"/>
    </source>
</evidence>
<dbReference type="Proteomes" id="UP000001876">
    <property type="component" value="Unassembled WGS sequence"/>
</dbReference>
<evidence type="ECO:0000256" key="7">
    <source>
        <dbReference type="SAM" id="MobiDB-lite"/>
    </source>
</evidence>
<dbReference type="CDD" id="cd08366">
    <property type="entry name" value="APC10"/>
    <property type="match status" value="1"/>
</dbReference>
<keyword evidence="2 6" id="KW-0132">Cell division</keyword>
<reference evidence="9 10" key="1">
    <citation type="journal article" date="2009" name="Science">
        <title>Green evolution and dynamic adaptations revealed by genomes of the marine picoeukaryotes Micromonas.</title>
        <authorList>
            <person name="Worden A.Z."/>
            <person name="Lee J.H."/>
            <person name="Mock T."/>
            <person name="Rouze P."/>
            <person name="Simmons M.P."/>
            <person name="Aerts A.L."/>
            <person name="Allen A.E."/>
            <person name="Cuvelier M.L."/>
            <person name="Derelle E."/>
            <person name="Everett M.V."/>
            <person name="Foulon E."/>
            <person name="Grimwood J."/>
            <person name="Gundlach H."/>
            <person name="Henrissat B."/>
            <person name="Napoli C."/>
            <person name="McDonald S.M."/>
            <person name="Parker M.S."/>
            <person name="Rombauts S."/>
            <person name="Salamov A."/>
            <person name="Von Dassow P."/>
            <person name="Badger J.H."/>
            <person name="Coutinho P.M."/>
            <person name="Demir E."/>
            <person name="Dubchak I."/>
            <person name="Gentemann C."/>
            <person name="Eikrem W."/>
            <person name="Gready J.E."/>
            <person name="John U."/>
            <person name="Lanier W."/>
            <person name="Lindquist E.A."/>
            <person name="Lucas S."/>
            <person name="Mayer K.F."/>
            <person name="Moreau H."/>
            <person name="Not F."/>
            <person name="Otillar R."/>
            <person name="Panaud O."/>
            <person name="Pangilinan J."/>
            <person name="Paulsen I."/>
            <person name="Piegu B."/>
            <person name="Poliakov A."/>
            <person name="Robbens S."/>
            <person name="Schmutz J."/>
            <person name="Toulza E."/>
            <person name="Wyss T."/>
            <person name="Zelensky A."/>
            <person name="Zhou K."/>
            <person name="Armbrust E.V."/>
            <person name="Bhattacharya D."/>
            <person name="Goodenough U.W."/>
            <person name="Van de Peer Y."/>
            <person name="Grigoriev I.V."/>
        </authorList>
    </citation>
    <scope>NUCLEOTIDE SEQUENCE [LARGE SCALE GENOMIC DNA]</scope>
    <source>
        <strain evidence="9 10">CCMP1545</strain>
    </source>
</reference>
<evidence type="ECO:0000259" key="8">
    <source>
        <dbReference type="PROSITE" id="PS51284"/>
    </source>
</evidence>
<feature type="domain" description="DOC" evidence="8">
    <location>
        <begin position="9"/>
        <end position="214"/>
    </location>
</feature>
<dbReference type="GO" id="GO:0031145">
    <property type="term" value="P:anaphase-promoting complex-dependent catabolic process"/>
    <property type="evidence" value="ECO:0007669"/>
    <property type="project" value="InterPro"/>
</dbReference>
<evidence type="ECO:0000313" key="9">
    <source>
        <dbReference type="EMBL" id="EEH60930.1"/>
    </source>
</evidence>
<evidence type="ECO:0000256" key="6">
    <source>
        <dbReference type="PIRNR" id="PIRNR028841"/>
    </source>
</evidence>
<dbReference type="EMBL" id="GG663735">
    <property type="protein sequence ID" value="EEH60930.1"/>
    <property type="molecule type" value="Genomic_DNA"/>
</dbReference>
<dbReference type="OMA" id="FITIEFP"/>
<dbReference type="InterPro" id="IPR016901">
    <property type="entry name" value="APC10/Doc1"/>
</dbReference>
<dbReference type="InterPro" id="IPR008979">
    <property type="entry name" value="Galactose-bd-like_sf"/>
</dbReference>
<dbReference type="eggNOG" id="KOG3437">
    <property type="taxonomic scope" value="Eukaryota"/>
</dbReference>
<dbReference type="Pfam" id="PF03256">
    <property type="entry name" value="ANAPC10"/>
    <property type="match status" value="1"/>
</dbReference>
<evidence type="ECO:0000256" key="1">
    <source>
        <dbReference type="ARBA" id="ARBA00006762"/>
    </source>
</evidence>
<dbReference type="AlphaFoldDB" id="C1MIJ6"/>
<dbReference type="PANTHER" id="PTHR12936">
    <property type="entry name" value="ANAPHASE-PROMOTING COMPLEX 10"/>
    <property type="match status" value="1"/>
</dbReference>
<dbReference type="FunFam" id="2.60.120.260:FF:000122">
    <property type="entry name" value="Anaphase-promoting complex subunit 10"/>
    <property type="match status" value="1"/>
</dbReference>
<gene>
    <name evidence="9" type="ORF">MICPUCDRAFT_38111</name>
</gene>
<dbReference type="GO" id="GO:0070979">
    <property type="term" value="P:protein K11-linked ubiquitination"/>
    <property type="evidence" value="ECO:0007669"/>
    <property type="project" value="TreeGrafter"/>
</dbReference>
<dbReference type="RefSeq" id="XP_003055678.1">
    <property type="nucleotide sequence ID" value="XM_003055632.1"/>
</dbReference>
<keyword evidence="5 6" id="KW-0131">Cell cycle</keyword>
<dbReference type="KEGG" id="mpp:MICPUCDRAFT_38111"/>
<keyword evidence="10" id="KW-1185">Reference proteome</keyword>
<name>C1MIJ6_MICPC</name>
<dbReference type="PIRSF" id="PIRSF028841">
    <property type="entry name" value="APC10_sub"/>
    <property type="match status" value="1"/>
</dbReference>
<keyword evidence="4 6" id="KW-0833">Ubl conjugation pathway</keyword>
<dbReference type="GO" id="GO:0005680">
    <property type="term" value="C:anaphase-promoting complex"/>
    <property type="evidence" value="ECO:0007669"/>
    <property type="project" value="InterPro"/>
</dbReference>
<evidence type="ECO:0000256" key="4">
    <source>
        <dbReference type="ARBA" id="ARBA00022786"/>
    </source>
</evidence>
<accession>C1MIJ6</accession>
<comment type="similarity">
    <text evidence="1 6">Belongs to the APC10 family.</text>
</comment>
<protein>
    <recommendedName>
        <fullName evidence="6">Anaphase-promoting complex subunit 10</fullName>
    </recommendedName>
</protein>
<dbReference type="PROSITE" id="PS51284">
    <property type="entry name" value="DOC"/>
    <property type="match status" value="1"/>
</dbReference>
<feature type="region of interest" description="Disordered" evidence="7">
    <location>
        <begin position="134"/>
        <end position="153"/>
    </location>
</feature>